<proteinExistence type="inferred from homology"/>
<feature type="region of interest" description="Disordered" evidence="6">
    <location>
        <begin position="592"/>
        <end position="628"/>
    </location>
</feature>
<keyword evidence="4" id="KW-0833">Ubl conjugation pathway</keyword>
<feature type="compositionally biased region" description="Basic and acidic residues" evidence="6">
    <location>
        <begin position="797"/>
        <end position="810"/>
    </location>
</feature>
<keyword evidence="5" id="KW-0378">Hydrolase</keyword>
<feature type="region of interest" description="Disordered" evidence="6">
    <location>
        <begin position="538"/>
        <end position="580"/>
    </location>
</feature>
<evidence type="ECO:0000256" key="4">
    <source>
        <dbReference type="ARBA" id="ARBA00022786"/>
    </source>
</evidence>
<dbReference type="InterPro" id="IPR003653">
    <property type="entry name" value="Peptidase_C48_C"/>
</dbReference>
<dbReference type="OrthoDB" id="442460at2759"/>
<dbReference type="EMBL" id="JH930476">
    <property type="protein sequence ID" value="EKM51959.1"/>
    <property type="molecule type" value="Genomic_DNA"/>
</dbReference>
<dbReference type="PANTHER" id="PTHR46896">
    <property type="entry name" value="SENTRIN-SPECIFIC PROTEASE"/>
    <property type="match status" value="1"/>
</dbReference>
<feature type="compositionally biased region" description="Low complexity" evidence="6">
    <location>
        <begin position="167"/>
        <end position="176"/>
    </location>
</feature>
<evidence type="ECO:0000256" key="5">
    <source>
        <dbReference type="ARBA" id="ARBA00022801"/>
    </source>
</evidence>
<feature type="compositionally biased region" description="Basic and acidic residues" evidence="6">
    <location>
        <begin position="961"/>
        <end position="972"/>
    </location>
</feature>
<comment type="similarity">
    <text evidence="1">Belongs to the peptidase C48 family.</text>
</comment>
<feature type="region of interest" description="Disordered" evidence="6">
    <location>
        <begin position="1095"/>
        <end position="1167"/>
    </location>
</feature>
<evidence type="ECO:0000313" key="9">
    <source>
        <dbReference type="Proteomes" id="UP000008370"/>
    </source>
</evidence>
<dbReference type="SUPFAM" id="SSF54001">
    <property type="entry name" value="Cysteine proteinases"/>
    <property type="match status" value="1"/>
</dbReference>
<dbReference type="GO" id="GO:0005634">
    <property type="term" value="C:nucleus"/>
    <property type="evidence" value="ECO:0007669"/>
    <property type="project" value="TreeGrafter"/>
</dbReference>
<gene>
    <name evidence="8" type="ORF">PHACADRAFT_31751</name>
</gene>
<dbReference type="STRING" id="650164.K5VZC2"/>
<evidence type="ECO:0000256" key="2">
    <source>
        <dbReference type="ARBA" id="ARBA00022553"/>
    </source>
</evidence>
<dbReference type="GO" id="GO:0005737">
    <property type="term" value="C:cytoplasm"/>
    <property type="evidence" value="ECO:0007669"/>
    <property type="project" value="TreeGrafter"/>
</dbReference>
<evidence type="ECO:0000256" key="6">
    <source>
        <dbReference type="SAM" id="MobiDB-lite"/>
    </source>
</evidence>
<evidence type="ECO:0000256" key="3">
    <source>
        <dbReference type="ARBA" id="ARBA00022670"/>
    </source>
</evidence>
<dbReference type="InterPro" id="IPR038765">
    <property type="entry name" value="Papain-like_cys_pep_sf"/>
</dbReference>
<feature type="compositionally biased region" description="Acidic residues" evidence="6">
    <location>
        <begin position="1122"/>
        <end position="1131"/>
    </location>
</feature>
<dbReference type="Pfam" id="PF02902">
    <property type="entry name" value="Peptidase_C48"/>
    <property type="match status" value="2"/>
</dbReference>
<feature type="region of interest" description="Disordered" evidence="6">
    <location>
        <begin position="929"/>
        <end position="974"/>
    </location>
</feature>
<dbReference type="HOGENOM" id="CLU_010190_0_0_1"/>
<keyword evidence="3" id="KW-0645">Protease</keyword>
<feature type="compositionally biased region" description="Acidic residues" evidence="6">
    <location>
        <begin position="949"/>
        <end position="960"/>
    </location>
</feature>
<feature type="compositionally biased region" description="Basic residues" evidence="6">
    <location>
        <begin position="606"/>
        <end position="615"/>
    </location>
</feature>
<keyword evidence="2" id="KW-0597">Phosphoprotein</keyword>
<accession>K5VZC2</accession>
<dbReference type="Proteomes" id="UP000008370">
    <property type="component" value="Unassembled WGS sequence"/>
</dbReference>
<dbReference type="PROSITE" id="PS50600">
    <property type="entry name" value="ULP_PROTEASE"/>
    <property type="match status" value="1"/>
</dbReference>
<sequence length="1167" mass="129019">MHGDSSSTQFYATGHGVDMYSVSSSLRDASNQRAPGSESGKGMWKAQPTPIPVPSNSKRSLGNPNPFAGGRMKDTLSNKPHTSGNHTASKTPLGNQGGVTGQRGIRRPRTHGRYSPSMYQPKNPSALKPVIDIDDEDTGEPVARKARTESPDEIGLFPDEPSHSRRSSATSSSSARNPLPFRPVVQRPKWTLPQDGDATQRLEKRRVKRTTRASPSEIIEVVDDEPVDGGALPVEIDSSDPPDDHAGEGLLPLRPSIAYRRQASPTSNGPLFSQPQLSILNIAKGKVAEEVSRIESSQEFDPKQIIRQISNERTAAIPNQVKMIDLRTKVSAPAEGLKNRMKPKTPTLQPDPLLQSSGYQSLASTSKEEVPPRSRAQAAKAMSSSSPILLPLEAWVLGRQLVQDYGHEYWISFDGQKLEVKSPVESRQAKLSIRVSDGLGAVTCSAHPLDPNNPVVMKMQTGKAKRKDKELNLGPFRHGAHGLDGTLTFMFQRKHPNWDDGKPYEKLIAQIEKVASTCEFVTLSASTKIWELATFNHQEDDESDGKLDDWLLGPTTVNHDSPGRSRSRVPPRADDEDDNQLRLSSYVPRRATVDRDTLHAQSSTRSSRRTARRGHREGLREESPGNSPVLDADELVLVYPPSSAGAINVTRGDLKRLEPGQYLNDTLIEFGLKLWLNDYREENPELADQVHVFSSFFYKKLNVKDGTFSKQMGYQSVRKWTSKFDLFKKKYIIVPINEHLHWYLAIICNPEYILQTPPTPPPKVGPSVLTRKRKREEDVGPVEIPDIDDTPRAPTADTRETTPARSRTGDEAEENSVEELLNDCAISPPEEPQETSLFNDDPASGLMYPPSESDSRMDVDAERHPEVVDINSVAATMAPTLDEQSVDEGDLLTEDDRPDIVEIDDLPMEVDAANIAATVAVPATRFYSSASKKGKERAMSPAVPHPSELDNEEVEVEIEKEDPPEPESRDTNPNKTWIFTFDSLGSKHPAAANNLALYLQLEAQDKKGISPANTTPPGRKHALVPAQPNFCDCGVYLIHFVRAFMKDPRRATEIILNKKPKEYSSREREQDWDAEAVINFRNELMATAESLSDVWKKEKATREEQKRKEAEAVPSGATSEAAADDSDDEIIIGEVISKPKPASTRGKGKAKAPASAATEETKADRLR</sequence>
<dbReference type="RefSeq" id="XP_007399269.1">
    <property type="nucleotide sequence ID" value="XM_007399207.1"/>
</dbReference>
<feature type="compositionally biased region" description="Polar residues" evidence="6">
    <location>
        <begin position="54"/>
        <end position="63"/>
    </location>
</feature>
<dbReference type="GO" id="GO:0016926">
    <property type="term" value="P:protein desumoylation"/>
    <property type="evidence" value="ECO:0007669"/>
    <property type="project" value="TreeGrafter"/>
</dbReference>
<dbReference type="KEGG" id="pco:PHACADRAFT_31751"/>
<feature type="region of interest" description="Disordered" evidence="6">
    <location>
        <begin position="334"/>
        <end position="383"/>
    </location>
</feature>
<evidence type="ECO:0000256" key="1">
    <source>
        <dbReference type="ARBA" id="ARBA00005234"/>
    </source>
</evidence>
<dbReference type="PANTHER" id="PTHR46896:SF3">
    <property type="entry name" value="FI06413P-RELATED"/>
    <property type="match status" value="1"/>
</dbReference>
<feature type="region of interest" description="Disordered" evidence="6">
    <location>
        <begin position="757"/>
        <end position="816"/>
    </location>
</feature>
<name>K5VZC2_PHACS</name>
<feature type="compositionally biased region" description="Polar residues" evidence="6">
    <location>
        <begin position="23"/>
        <end position="34"/>
    </location>
</feature>
<dbReference type="InParanoid" id="K5VZC2"/>
<feature type="compositionally biased region" description="Polar residues" evidence="6">
    <location>
        <begin position="77"/>
        <end position="94"/>
    </location>
</feature>
<feature type="region of interest" description="Disordered" evidence="6">
    <location>
        <begin position="23"/>
        <end position="251"/>
    </location>
</feature>
<protein>
    <recommendedName>
        <fullName evidence="7">Ubiquitin-like protease family profile domain-containing protein</fullName>
    </recommendedName>
</protein>
<evidence type="ECO:0000259" key="7">
    <source>
        <dbReference type="PROSITE" id="PS50600"/>
    </source>
</evidence>
<dbReference type="GO" id="GO:0070139">
    <property type="term" value="F:SUMO-specific endopeptidase activity"/>
    <property type="evidence" value="ECO:0007669"/>
    <property type="project" value="TreeGrafter"/>
</dbReference>
<dbReference type="InterPro" id="IPR051947">
    <property type="entry name" value="Sentrin-specific_protease"/>
</dbReference>
<organism evidence="8 9">
    <name type="scientific">Phanerochaete carnosa (strain HHB-10118-sp)</name>
    <name type="common">White-rot fungus</name>
    <name type="synonym">Peniophora carnosa</name>
    <dbReference type="NCBI Taxonomy" id="650164"/>
    <lineage>
        <taxon>Eukaryota</taxon>
        <taxon>Fungi</taxon>
        <taxon>Dikarya</taxon>
        <taxon>Basidiomycota</taxon>
        <taxon>Agaricomycotina</taxon>
        <taxon>Agaricomycetes</taxon>
        <taxon>Polyporales</taxon>
        <taxon>Phanerochaetaceae</taxon>
        <taxon>Phanerochaete</taxon>
    </lineage>
</organism>
<feature type="compositionally biased region" description="Basic and acidic residues" evidence="6">
    <location>
        <begin position="1095"/>
        <end position="1111"/>
    </location>
</feature>
<dbReference type="Gene3D" id="3.30.310.130">
    <property type="entry name" value="Ubiquitin-related"/>
    <property type="match status" value="1"/>
</dbReference>
<feature type="compositionally biased region" description="Polar residues" evidence="6">
    <location>
        <begin position="354"/>
        <end position="365"/>
    </location>
</feature>
<evidence type="ECO:0000313" key="8">
    <source>
        <dbReference type="EMBL" id="EKM51959.1"/>
    </source>
</evidence>
<keyword evidence="9" id="KW-1185">Reference proteome</keyword>
<reference evidence="8 9" key="1">
    <citation type="journal article" date="2012" name="BMC Genomics">
        <title>Comparative genomics of the white-rot fungi, Phanerochaete carnosa and P. chrysosporium, to elucidate the genetic basis of the distinct wood types they colonize.</title>
        <authorList>
            <person name="Suzuki H."/>
            <person name="MacDonald J."/>
            <person name="Syed K."/>
            <person name="Salamov A."/>
            <person name="Hori C."/>
            <person name="Aerts A."/>
            <person name="Henrissat B."/>
            <person name="Wiebenga A."/>
            <person name="vanKuyk P.A."/>
            <person name="Barry K."/>
            <person name="Lindquist E."/>
            <person name="LaButti K."/>
            <person name="Lapidus A."/>
            <person name="Lucas S."/>
            <person name="Coutinho P."/>
            <person name="Gong Y."/>
            <person name="Samejima M."/>
            <person name="Mahadevan R."/>
            <person name="Abou-Zaid M."/>
            <person name="de Vries R.P."/>
            <person name="Igarashi K."/>
            <person name="Yadav J.S."/>
            <person name="Grigoriev I.V."/>
            <person name="Master E.R."/>
        </authorList>
    </citation>
    <scope>NUCLEOTIDE SEQUENCE [LARGE SCALE GENOMIC DNA]</scope>
    <source>
        <strain evidence="8 9">HHB-10118-sp</strain>
    </source>
</reference>
<dbReference type="GO" id="GO:0006508">
    <property type="term" value="P:proteolysis"/>
    <property type="evidence" value="ECO:0007669"/>
    <property type="project" value="UniProtKB-KW"/>
</dbReference>
<dbReference type="Gene3D" id="1.10.418.20">
    <property type="match status" value="2"/>
</dbReference>
<dbReference type="AlphaFoldDB" id="K5VZC2"/>
<dbReference type="GeneID" id="18919693"/>
<feature type="domain" description="Ubiquitin-like protease family profile" evidence="7">
    <location>
        <begin position="647"/>
        <end position="1044"/>
    </location>
</feature>